<dbReference type="OrthoDB" id="2630429at2"/>
<dbReference type="Proteomes" id="UP000195139">
    <property type="component" value="Unassembled WGS sequence"/>
</dbReference>
<dbReference type="EMBL" id="NGLE02000001">
    <property type="protein sequence ID" value="MEI5993666.1"/>
    <property type="molecule type" value="Genomic_DNA"/>
</dbReference>
<keyword evidence="3" id="KW-1185">Reference proteome</keyword>
<evidence type="ECO:0000313" key="3">
    <source>
        <dbReference type="Proteomes" id="UP000195139"/>
    </source>
</evidence>
<dbReference type="InterPro" id="IPR009229">
    <property type="entry name" value="AgrD"/>
</dbReference>
<evidence type="ECO:0000313" key="2">
    <source>
        <dbReference type="EMBL" id="OTO07954.1"/>
    </source>
</evidence>
<dbReference type="STRING" id="1834181.A5880_002224"/>
<proteinExistence type="predicted"/>
<dbReference type="AlphaFoldDB" id="A0A242CCG9"/>
<evidence type="ECO:0000313" key="1">
    <source>
        <dbReference type="EMBL" id="MEI5993666.1"/>
    </source>
</evidence>
<reference evidence="1 3" key="2">
    <citation type="submission" date="2018-07" db="EMBL/GenBank/DDBJ databases">
        <title>The Genome Sequence of Enterococcus sp. DIV0659b.</title>
        <authorList>
            <consortium name="The Broad Institute Genomics Platform"/>
            <consortium name="The Broad Institute Genomic Center for Infectious Diseases"/>
            <person name="Earl A."/>
            <person name="Manson A."/>
            <person name="Schwartman J."/>
            <person name="Gilmore M."/>
            <person name="Abouelleil A."/>
            <person name="Cao P."/>
            <person name="Chapman S."/>
            <person name="Cusick C."/>
            <person name="Shea T."/>
            <person name="Young S."/>
            <person name="Neafsey D."/>
            <person name="Nusbaum C."/>
            <person name="Birren B."/>
        </authorList>
    </citation>
    <scope>NUCLEOTIDE SEQUENCE [LARGE SCALE GENOMIC DNA]</scope>
    <source>
        <strain evidence="1 3">4G2_DIV0659</strain>
    </source>
</reference>
<name>A0A242CCG9_9ENTE</name>
<dbReference type="EMBL" id="NGLE01000003">
    <property type="protein sequence ID" value="OTO07954.1"/>
    <property type="molecule type" value="Genomic_DNA"/>
</dbReference>
<comment type="caution">
    <text evidence="2">The sequence shown here is derived from an EMBL/GenBank/DDBJ whole genome shotgun (WGS) entry which is preliminary data.</text>
</comment>
<protein>
    <recommendedName>
        <fullName evidence="4">Cyclic lactone autoinducer peptide</fullName>
    </recommendedName>
</protein>
<dbReference type="RefSeq" id="WP_143353653.1">
    <property type="nucleotide sequence ID" value="NZ_NGLE02000001.1"/>
</dbReference>
<organism evidence="2">
    <name type="scientific">Candidatus Enterococcus mansonii</name>
    <dbReference type="NCBI Taxonomy" id="1834181"/>
    <lineage>
        <taxon>Bacteria</taxon>
        <taxon>Bacillati</taxon>
        <taxon>Bacillota</taxon>
        <taxon>Bacilli</taxon>
        <taxon>Lactobacillales</taxon>
        <taxon>Enterococcaceae</taxon>
        <taxon>Enterococcus</taxon>
    </lineage>
</organism>
<sequence length="44" mass="5172">MMEKLKGKMMDWLAFLLVSGGELSINQCCYFLNYEIEIPEELIK</sequence>
<gene>
    <name evidence="1" type="ORF">A5880_001213</name>
    <name evidence="2" type="ORF">A5880_002224</name>
</gene>
<evidence type="ECO:0008006" key="4">
    <source>
        <dbReference type="Google" id="ProtNLM"/>
    </source>
</evidence>
<dbReference type="NCBIfam" id="TIGR04223">
    <property type="entry name" value="quorum_AgrD"/>
    <property type="match status" value="1"/>
</dbReference>
<reference evidence="2" key="1">
    <citation type="submission" date="2017-05" db="EMBL/GenBank/DDBJ databases">
        <title>The Genome Sequence of Enterococcus sp. 4G2_DIV0659.</title>
        <authorList>
            <consortium name="The Broad Institute Genomics Platform"/>
            <consortium name="The Broad Institute Genomic Center for Infectious Diseases"/>
            <person name="Earl A."/>
            <person name="Manson A."/>
            <person name="Schwartman J."/>
            <person name="Gilmore M."/>
            <person name="Abouelleil A."/>
            <person name="Cao P."/>
            <person name="Chapman S."/>
            <person name="Cusick C."/>
            <person name="Shea T."/>
            <person name="Young S."/>
            <person name="Neafsey D."/>
            <person name="Nusbaum C."/>
            <person name="Birren B."/>
        </authorList>
    </citation>
    <scope>NUCLEOTIDE SEQUENCE [LARGE SCALE GENOMIC DNA]</scope>
    <source>
        <strain evidence="2">4G2_DIV0659</strain>
    </source>
</reference>
<accession>A0A242CCG9</accession>